<comment type="caution">
    <text evidence="2">The sequence shown here is derived from an EMBL/GenBank/DDBJ whole genome shotgun (WGS) entry which is preliminary data.</text>
</comment>
<gene>
    <name evidence="2" type="ORF">LCGC14_0364850</name>
</gene>
<keyword evidence="1" id="KW-0175">Coiled coil</keyword>
<name>A0A0F9WFD5_9ZZZZ</name>
<dbReference type="AlphaFoldDB" id="A0A0F9WFD5"/>
<sequence length="246" mass="27655">MSDEVKWLIKDKFKDDEEGRVAMAKAYSEVQGKKDEISNELKEAIGNLAKTEGAVELNKFIKNDPQTLEYLKMRDQQLKLEKSGGGEVLVKPIPPKDLDSLDIGTPGTSTEKYMQDVREYDNAVLKQTLEKEFDAKIQKITDTISTNQKTTQSKAELHTQLKDFGLDDKGIVEYETFFADKENATVENTVKIFKLLTGKHVAISPEKLQEKGFPLSSIIPGAKDLVIEPNPEAKKEMDELMKLSNS</sequence>
<protein>
    <submittedName>
        <fullName evidence="2">Uncharacterized protein</fullName>
    </submittedName>
</protein>
<evidence type="ECO:0000256" key="1">
    <source>
        <dbReference type="SAM" id="Coils"/>
    </source>
</evidence>
<reference evidence="2" key="1">
    <citation type="journal article" date="2015" name="Nature">
        <title>Complex archaea that bridge the gap between prokaryotes and eukaryotes.</title>
        <authorList>
            <person name="Spang A."/>
            <person name="Saw J.H."/>
            <person name="Jorgensen S.L."/>
            <person name="Zaremba-Niedzwiedzka K."/>
            <person name="Martijn J."/>
            <person name="Lind A.E."/>
            <person name="van Eijk R."/>
            <person name="Schleper C."/>
            <person name="Guy L."/>
            <person name="Ettema T.J."/>
        </authorList>
    </citation>
    <scope>NUCLEOTIDE SEQUENCE</scope>
</reference>
<proteinExistence type="predicted"/>
<accession>A0A0F9WFD5</accession>
<evidence type="ECO:0000313" key="2">
    <source>
        <dbReference type="EMBL" id="KKN76993.1"/>
    </source>
</evidence>
<dbReference type="EMBL" id="LAZR01000286">
    <property type="protein sequence ID" value="KKN76993.1"/>
    <property type="molecule type" value="Genomic_DNA"/>
</dbReference>
<organism evidence="2">
    <name type="scientific">marine sediment metagenome</name>
    <dbReference type="NCBI Taxonomy" id="412755"/>
    <lineage>
        <taxon>unclassified sequences</taxon>
        <taxon>metagenomes</taxon>
        <taxon>ecological metagenomes</taxon>
    </lineage>
</organism>
<feature type="coiled-coil region" evidence="1">
    <location>
        <begin position="27"/>
        <end position="54"/>
    </location>
</feature>